<comment type="caution">
    <text evidence="5">The sequence shown here is derived from an EMBL/GenBank/DDBJ whole genome shotgun (WGS) entry which is preliminary data.</text>
</comment>
<dbReference type="Proteomes" id="UP001597018">
    <property type="component" value="Unassembled WGS sequence"/>
</dbReference>
<sequence length="257" mass="28129">MFGKSEDRDDYQVTPGPVAAMARDLPDGHVIAPHRHRRAQLIYGTSGAITVTTGAGSWVVPPNRAVWVPAGVRHSMRTSGPVTMRTLYVEQDARPWLPAACTVVAVSALLKELIEAATRIPVDHDAEGRDGKVLSLLLDELEPVAVPALHLPMPDDPLVAPICAEIAERPGEAGTLQEWAERSYVSRTTLARRFRQATGYSLGRWRQQALLLAAVRMLAERRPVTEVAAELGYDSPSAFTAMFTRALGVRPSRYFET</sequence>
<keyword evidence="6" id="KW-1185">Reference proteome</keyword>
<dbReference type="EMBL" id="JBHTIW010000002">
    <property type="protein sequence ID" value="MFD0919115.1"/>
    <property type="molecule type" value="Genomic_DNA"/>
</dbReference>
<dbReference type="InterPro" id="IPR003313">
    <property type="entry name" value="AraC-bd"/>
</dbReference>
<dbReference type="PANTHER" id="PTHR11019">
    <property type="entry name" value="HTH-TYPE TRANSCRIPTIONAL REGULATOR NIMR"/>
    <property type="match status" value="1"/>
</dbReference>
<dbReference type="Gene3D" id="1.10.10.60">
    <property type="entry name" value="Homeodomain-like"/>
    <property type="match status" value="1"/>
</dbReference>
<dbReference type="Pfam" id="PF12833">
    <property type="entry name" value="HTH_18"/>
    <property type="match status" value="1"/>
</dbReference>
<dbReference type="RefSeq" id="WP_263250936.1">
    <property type="nucleotide sequence ID" value="NZ_BAABLT010000033.1"/>
</dbReference>
<name>A0ABW3FQ08_9PSEU</name>
<dbReference type="CDD" id="cd06124">
    <property type="entry name" value="cupin_NimR-like_N"/>
    <property type="match status" value="1"/>
</dbReference>
<keyword evidence="3" id="KW-0804">Transcription</keyword>
<dbReference type="Pfam" id="PF02311">
    <property type="entry name" value="AraC_binding"/>
    <property type="match status" value="1"/>
</dbReference>
<dbReference type="PANTHER" id="PTHR11019:SF159">
    <property type="entry name" value="TRANSCRIPTIONAL REGULATOR-RELATED"/>
    <property type="match status" value="1"/>
</dbReference>
<keyword evidence="1" id="KW-0805">Transcription regulation</keyword>
<evidence type="ECO:0000256" key="2">
    <source>
        <dbReference type="ARBA" id="ARBA00023125"/>
    </source>
</evidence>
<evidence type="ECO:0000259" key="4">
    <source>
        <dbReference type="PROSITE" id="PS01124"/>
    </source>
</evidence>
<dbReference type="InterPro" id="IPR009057">
    <property type="entry name" value="Homeodomain-like_sf"/>
</dbReference>
<evidence type="ECO:0000256" key="1">
    <source>
        <dbReference type="ARBA" id="ARBA00023015"/>
    </source>
</evidence>
<dbReference type="SMART" id="SM00342">
    <property type="entry name" value="HTH_ARAC"/>
    <property type="match status" value="1"/>
</dbReference>
<dbReference type="InterPro" id="IPR014710">
    <property type="entry name" value="RmlC-like_jellyroll"/>
</dbReference>
<dbReference type="PROSITE" id="PS01124">
    <property type="entry name" value="HTH_ARAC_FAMILY_2"/>
    <property type="match status" value="1"/>
</dbReference>
<evidence type="ECO:0000313" key="5">
    <source>
        <dbReference type="EMBL" id="MFD0919115.1"/>
    </source>
</evidence>
<keyword evidence="2" id="KW-0238">DNA-binding</keyword>
<proteinExistence type="predicted"/>
<evidence type="ECO:0000313" key="6">
    <source>
        <dbReference type="Proteomes" id="UP001597018"/>
    </source>
</evidence>
<organism evidence="5 6">
    <name type="scientific">Saccharopolyspora rosea</name>
    <dbReference type="NCBI Taxonomy" id="524884"/>
    <lineage>
        <taxon>Bacteria</taxon>
        <taxon>Bacillati</taxon>
        <taxon>Actinomycetota</taxon>
        <taxon>Actinomycetes</taxon>
        <taxon>Pseudonocardiales</taxon>
        <taxon>Pseudonocardiaceae</taxon>
        <taxon>Saccharopolyspora</taxon>
    </lineage>
</organism>
<protein>
    <submittedName>
        <fullName evidence="5">AraC family transcriptional regulator</fullName>
    </submittedName>
</protein>
<dbReference type="InterPro" id="IPR020449">
    <property type="entry name" value="Tscrpt_reg_AraC-type_HTH"/>
</dbReference>
<dbReference type="PRINTS" id="PR00032">
    <property type="entry name" value="HTHARAC"/>
</dbReference>
<evidence type="ECO:0000256" key="3">
    <source>
        <dbReference type="ARBA" id="ARBA00023163"/>
    </source>
</evidence>
<dbReference type="SUPFAM" id="SSF46689">
    <property type="entry name" value="Homeodomain-like"/>
    <property type="match status" value="1"/>
</dbReference>
<feature type="domain" description="HTH araC/xylS-type" evidence="4">
    <location>
        <begin position="156"/>
        <end position="257"/>
    </location>
</feature>
<gene>
    <name evidence="5" type="ORF">ACFQ16_05100</name>
</gene>
<dbReference type="InterPro" id="IPR011051">
    <property type="entry name" value="RmlC_Cupin_sf"/>
</dbReference>
<dbReference type="InterPro" id="IPR018060">
    <property type="entry name" value="HTH_AraC"/>
</dbReference>
<dbReference type="Gene3D" id="2.60.120.10">
    <property type="entry name" value="Jelly Rolls"/>
    <property type="match status" value="1"/>
</dbReference>
<accession>A0ABW3FQ08</accession>
<reference evidence="6" key="1">
    <citation type="journal article" date="2019" name="Int. J. Syst. Evol. Microbiol.">
        <title>The Global Catalogue of Microorganisms (GCM) 10K type strain sequencing project: providing services to taxonomists for standard genome sequencing and annotation.</title>
        <authorList>
            <consortium name="The Broad Institute Genomics Platform"/>
            <consortium name="The Broad Institute Genome Sequencing Center for Infectious Disease"/>
            <person name="Wu L."/>
            <person name="Ma J."/>
        </authorList>
    </citation>
    <scope>NUCLEOTIDE SEQUENCE [LARGE SCALE GENOMIC DNA]</scope>
    <source>
        <strain evidence="6">CCUG 56401</strain>
    </source>
</reference>
<dbReference type="SUPFAM" id="SSF51182">
    <property type="entry name" value="RmlC-like cupins"/>
    <property type="match status" value="1"/>
</dbReference>